<organism evidence="2 3">
    <name type="scientific">Achlya hypogyna</name>
    <name type="common">Oomycete</name>
    <name type="synonym">Protoachlya hypogyna</name>
    <dbReference type="NCBI Taxonomy" id="1202772"/>
    <lineage>
        <taxon>Eukaryota</taxon>
        <taxon>Sar</taxon>
        <taxon>Stramenopiles</taxon>
        <taxon>Oomycota</taxon>
        <taxon>Saprolegniomycetes</taxon>
        <taxon>Saprolegniales</taxon>
        <taxon>Achlyaceae</taxon>
        <taxon>Achlya</taxon>
    </lineage>
</organism>
<evidence type="ECO:0000313" key="2">
    <source>
        <dbReference type="EMBL" id="OQR82742.1"/>
    </source>
</evidence>
<protein>
    <submittedName>
        <fullName evidence="2">Uncharacterized protein</fullName>
    </submittedName>
</protein>
<feature type="coiled-coil region" evidence="1">
    <location>
        <begin position="68"/>
        <end position="116"/>
    </location>
</feature>
<dbReference type="InterPro" id="IPR028260">
    <property type="entry name" value="FAM177"/>
</dbReference>
<dbReference type="Pfam" id="PF14774">
    <property type="entry name" value="FAM177"/>
    <property type="match status" value="1"/>
</dbReference>
<dbReference type="PANTHER" id="PTHR31206">
    <property type="entry name" value="LP10445P"/>
    <property type="match status" value="1"/>
</dbReference>
<keyword evidence="3" id="KW-1185">Reference proteome</keyword>
<gene>
    <name evidence="2" type="ORF">ACHHYP_15569</name>
</gene>
<comment type="caution">
    <text evidence="2">The sequence shown here is derived from an EMBL/GenBank/DDBJ whole genome shotgun (WGS) entry which is preliminary data.</text>
</comment>
<reference evidence="2 3" key="1">
    <citation type="journal article" date="2014" name="Genome Biol. Evol.">
        <title>The secreted proteins of Achlya hypogyna and Thraustotheca clavata identify the ancestral oomycete secretome and reveal gene acquisitions by horizontal gene transfer.</title>
        <authorList>
            <person name="Misner I."/>
            <person name="Blouin N."/>
            <person name="Leonard G."/>
            <person name="Richards T.A."/>
            <person name="Lane C.E."/>
        </authorList>
    </citation>
    <scope>NUCLEOTIDE SEQUENCE [LARGE SCALE GENOMIC DNA]</scope>
    <source>
        <strain evidence="2 3">ATCC 48635</strain>
    </source>
</reference>
<evidence type="ECO:0000313" key="3">
    <source>
        <dbReference type="Proteomes" id="UP000243579"/>
    </source>
</evidence>
<dbReference type="PANTHER" id="PTHR31206:SF1">
    <property type="entry name" value="LP10445P"/>
    <property type="match status" value="1"/>
</dbReference>
<name>A0A1V9YAL0_ACHHY</name>
<proteinExistence type="predicted"/>
<accession>A0A1V9YAL0</accession>
<sequence>MATEDECKDGDELYYWDSVDAASTPATTKVWHWTHWSGKKAFEGMEFGGEVIASFLGLTRSKYDWILEAKERDEQEKAQRQLEARQRKQLRLQALLEEEKKKLAALEAKGKDVDEVDLML</sequence>
<dbReference type="EMBL" id="JNBR01002420">
    <property type="protein sequence ID" value="OQR82742.1"/>
    <property type="molecule type" value="Genomic_DNA"/>
</dbReference>
<keyword evidence="1" id="KW-0175">Coiled coil</keyword>
<dbReference type="AlphaFoldDB" id="A0A1V9YAL0"/>
<dbReference type="Proteomes" id="UP000243579">
    <property type="component" value="Unassembled WGS sequence"/>
</dbReference>
<evidence type="ECO:0000256" key="1">
    <source>
        <dbReference type="SAM" id="Coils"/>
    </source>
</evidence>
<dbReference type="OrthoDB" id="45963at2759"/>